<protein>
    <submittedName>
        <fullName evidence="1">Uncharacterized protein</fullName>
    </submittedName>
</protein>
<reference evidence="1" key="1">
    <citation type="submission" date="2020-06" db="EMBL/GenBank/DDBJ databases">
        <title>Novel chitinolytic bacterium.</title>
        <authorList>
            <person name="Ungkulpasvich U."/>
            <person name="Kosugi A."/>
            <person name="Uke A."/>
        </authorList>
    </citation>
    <scope>NUCLEOTIDE SEQUENCE</scope>
    <source>
        <strain evidence="1">UUS1-1</strain>
    </source>
</reference>
<dbReference type="Proteomes" id="UP000657177">
    <property type="component" value="Unassembled WGS sequence"/>
</dbReference>
<evidence type="ECO:0000313" key="2">
    <source>
        <dbReference type="Proteomes" id="UP000657177"/>
    </source>
</evidence>
<sequence>MQTDHIFTGTTGQAEMRRTLPDYLVGKVRKFAAVIYLKESSFTLNGKTQEDVQAAILKGEILYGQTEGEHALSNGIHVDDFEFHGPIPNGVIKFEMPTKCVTGTPIPSGKTVKFYAIVDTTKLPLEADYVFKGTTGRNLIECELPGKYIGKEYFFFAVIILEGDFDLEGKYPKDLEEPLNNNQIMFGQAKEEGDGEERPNILYKLEDGLVVRGFEFID</sequence>
<dbReference type="AlphaFoldDB" id="A0A8J6I341"/>
<proteinExistence type="predicted"/>
<gene>
    <name evidence="1" type="ORF">G5B42_09645</name>
</gene>
<name>A0A8J6I341_9FIRM</name>
<evidence type="ECO:0000313" key="1">
    <source>
        <dbReference type="EMBL" id="MBA2133794.1"/>
    </source>
</evidence>
<comment type="caution">
    <text evidence="1">The sequence shown here is derived from an EMBL/GenBank/DDBJ whole genome shotgun (WGS) entry which is preliminary data.</text>
</comment>
<accession>A0A8J6I341</accession>
<dbReference type="RefSeq" id="WP_181340263.1">
    <property type="nucleotide sequence ID" value="NZ_JAAKDE010000023.1"/>
</dbReference>
<organism evidence="1 2">
    <name type="scientific">Capillibacterium thermochitinicola</name>
    <dbReference type="NCBI Taxonomy" id="2699427"/>
    <lineage>
        <taxon>Bacteria</taxon>
        <taxon>Bacillati</taxon>
        <taxon>Bacillota</taxon>
        <taxon>Capillibacterium</taxon>
    </lineage>
</organism>
<dbReference type="EMBL" id="JAAKDE010000023">
    <property type="protein sequence ID" value="MBA2133794.1"/>
    <property type="molecule type" value="Genomic_DNA"/>
</dbReference>
<keyword evidence="2" id="KW-1185">Reference proteome</keyword>